<comment type="caution">
    <text evidence="1">The sequence shown here is derived from an EMBL/GenBank/DDBJ whole genome shotgun (WGS) entry which is preliminary data.</text>
</comment>
<dbReference type="AlphaFoldDB" id="A0A0F9E5K1"/>
<sequence>MAKNEILEISQAIDDAKYNLNKMGIFKHDTLDEADPKRERLRTDVTVEIGGPSTHIKFGIRTRAEHTKVKDVVESILTNRLNDANERLDIFCLNRGKSIKEPA</sequence>
<accession>A0A0F9E5K1</accession>
<gene>
    <name evidence="1" type="ORF">LCGC14_2116800</name>
</gene>
<dbReference type="EMBL" id="LAZR01026273">
    <property type="protein sequence ID" value="KKL69253.1"/>
    <property type="molecule type" value="Genomic_DNA"/>
</dbReference>
<name>A0A0F9E5K1_9ZZZZ</name>
<organism evidence="1">
    <name type="scientific">marine sediment metagenome</name>
    <dbReference type="NCBI Taxonomy" id="412755"/>
    <lineage>
        <taxon>unclassified sequences</taxon>
        <taxon>metagenomes</taxon>
        <taxon>ecological metagenomes</taxon>
    </lineage>
</organism>
<protein>
    <submittedName>
        <fullName evidence="1">Uncharacterized protein</fullName>
    </submittedName>
</protein>
<proteinExistence type="predicted"/>
<evidence type="ECO:0000313" key="1">
    <source>
        <dbReference type="EMBL" id="KKL69253.1"/>
    </source>
</evidence>
<reference evidence="1" key="1">
    <citation type="journal article" date="2015" name="Nature">
        <title>Complex archaea that bridge the gap between prokaryotes and eukaryotes.</title>
        <authorList>
            <person name="Spang A."/>
            <person name="Saw J.H."/>
            <person name="Jorgensen S.L."/>
            <person name="Zaremba-Niedzwiedzka K."/>
            <person name="Martijn J."/>
            <person name="Lind A.E."/>
            <person name="van Eijk R."/>
            <person name="Schleper C."/>
            <person name="Guy L."/>
            <person name="Ettema T.J."/>
        </authorList>
    </citation>
    <scope>NUCLEOTIDE SEQUENCE</scope>
</reference>